<dbReference type="STRING" id="1797513.A2782_03925"/>
<dbReference type="EMBL" id="MHBW01000031">
    <property type="protein sequence ID" value="OGY08133.1"/>
    <property type="molecule type" value="Genomic_DNA"/>
</dbReference>
<protein>
    <submittedName>
        <fullName evidence="2">Uncharacterized protein</fullName>
    </submittedName>
</protein>
<gene>
    <name evidence="2" type="ORF">A2782_03925</name>
</gene>
<reference evidence="2 3" key="1">
    <citation type="journal article" date="2016" name="Nat. Commun.">
        <title>Thousands of microbial genomes shed light on interconnected biogeochemical processes in an aquifer system.</title>
        <authorList>
            <person name="Anantharaman K."/>
            <person name="Brown C.T."/>
            <person name="Hug L.A."/>
            <person name="Sharon I."/>
            <person name="Castelle C.J."/>
            <person name="Probst A.J."/>
            <person name="Thomas B.C."/>
            <person name="Singh A."/>
            <person name="Wilkins M.J."/>
            <person name="Karaoz U."/>
            <person name="Brodie E.L."/>
            <person name="Williams K.H."/>
            <person name="Hubbard S.S."/>
            <person name="Banfield J.F."/>
        </authorList>
    </citation>
    <scope>NUCLEOTIDE SEQUENCE [LARGE SCALE GENOMIC DNA]</scope>
</reference>
<sequence length="71" mass="8118">MIFELASIWLLVKVFYLVAFFVYVVFAAVTVKQTYLMTKTLEIGLESLVRTLSWAHFIFAVAVLVLAFVLL</sequence>
<keyword evidence="1" id="KW-0812">Transmembrane</keyword>
<accession>A0A1G1UYB3</accession>
<dbReference type="Pfam" id="PF18901">
    <property type="entry name" value="DUF5657"/>
    <property type="match status" value="1"/>
</dbReference>
<dbReference type="AlphaFoldDB" id="A0A1G1UYB3"/>
<name>A0A1G1UYB3_9BACT</name>
<comment type="caution">
    <text evidence="2">The sequence shown here is derived from an EMBL/GenBank/DDBJ whole genome shotgun (WGS) entry which is preliminary data.</text>
</comment>
<feature type="transmembrane region" description="Helical" evidence="1">
    <location>
        <begin position="52"/>
        <end position="70"/>
    </location>
</feature>
<evidence type="ECO:0000313" key="3">
    <source>
        <dbReference type="Proteomes" id="UP000177967"/>
    </source>
</evidence>
<keyword evidence="1" id="KW-0472">Membrane</keyword>
<evidence type="ECO:0000256" key="1">
    <source>
        <dbReference type="SAM" id="Phobius"/>
    </source>
</evidence>
<proteinExistence type="predicted"/>
<feature type="transmembrane region" description="Helical" evidence="1">
    <location>
        <begin position="6"/>
        <end position="31"/>
    </location>
</feature>
<evidence type="ECO:0000313" key="2">
    <source>
        <dbReference type="EMBL" id="OGY08133.1"/>
    </source>
</evidence>
<organism evidence="2 3">
    <name type="scientific">Candidatus Blackburnbacteria bacterium RIFCSPHIGHO2_01_FULL_43_15b</name>
    <dbReference type="NCBI Taxonomy" id="1797513"/>
    <lineage>
        <taxon>Bacteria</taxon>
        <taxon>Candidatus Blackburniibacteriota</taxon>
    </lineage>
</organism>
<keyword evidence="1" id="KW-1133">Transmembrane helix</keyword>
<dbReference type="Proteomes" id="UP000177967">
    <property type="component" value="Unassembled WGS sequence"/>
</dbReference>
<dbReference type="InterPro" id="IPR043716">
    <property type="entry name" value="DUF5657"/>
</dbReference>